<sequence>FFSANGLTKCENASLSEQINDDGIFFIVAPDRLCYCFGEE</sequence>
<reference evidence="1" key="1">
    <citation type="submission" date="2018-05" db="EMBL/GenBank/DDBJ databases">
        <authorList>
            <person name="Lanie J.A."/>
            <person name="Ng W.-L."/>
            <person name="Kazmierczak K.M."/>
            <person name="Andrzejewski T.M."/>
            <person name="Davidsen T.M."/>
            <person name="Wayne K.J."/>
            <person name="Tettelin H."/>
            <person name="Glass J.I."/>
            <person name="Rusch D."/>
            <person name="Podicherti R."/>
            <person name="Tsui H.-C.T."/>
            <person name="Winkler M.E."/>
        </authorList>
    </citation>
    <scope>NUCLEOTIDE SEQUENCE</scope>
</reference>
<dbReference type="EMBL" id="UINC01116247">
    <property type="protein sequence ID" value="SVC87843.1"/>
    <property type="molecule type" value="Genomic_DNA"/>
</dbReference>
<name>A0A382QQS8_9ZZZZ</name>
<protein>
    <submittedName>
        <fullName evidence="1">Uncharacterized protein</fullName>
    </submittedName>
</protein>
<proteinExistence type="predicted"/>
<dbReference type="AlphaFoldDB" id="A0A382QQS8"/>
<feature type="non-terminal residue" evidence="1">
    <location>
        <position position="1"/>
    </location>
</feature>
<accession>A0A382QQS8</accession>
<organism evidence="1">
    <name type="scientific">marine metagenome</name>
    <dbReference type="NCBI Taxonomy" id="408172"/>
    <lineage>
        <taxon>unclassified sequences</taxon>
        <taxon>metagenomes</taxon>
        <taxon>ecological metagenomes</taxon>
    </lineage>
</organism>
<gene>
    <name evidence="1" type="ORF">METZ01_LOCUS340697</name>
</gene>
<evidence type="ECO:0000313" key="1">
    <source>
        <dbReference type="EMBL" id="SVC87843.1"/>
    </source>
</evidence>